<evidence type="ECO:0000259" key="8">
    <source>
        <dbReference type="PROSITE" id="PS51872"/>
    </source>
</evidence>
<feature type="region of interest" description="Disordered" evidence="7">
    <location>
        <begin position="556"/>
        <end position="585"/>
    </location>
</feature>
<dbReference type="FunFam" id="2.20.25.20:FF:000006">
    <property type="entry name" value="F-box only protein 5"/>
    <property type="match status" value="1"/>
</dbReference>
<feature type="compositionally biased region" description="Basic and acidic residues" evidence="7">
    <location>
        <begin position="332"/>
        <end position="342"/>
    </location>
</feature>
<dbReference type="PANTHER" id="PTHR15493:SF1">
    <property type="entry name" value="F-BOX ONLY PROTEIN 43"/>
    <property type="match status" value="1"/>
</dbReference>
<protein>
    <recommendedName>
        <fullName evidence="8">ZBR-type domain-containing protein</fullName>
    </recommendedName>
</protein>
<accession>A0ABD0W301</accession>
<dbReference type="InterPro" id="IPR036047">
    <property type="entry name" value="F-box-like_dom_sf"/>
</dbReference>
<proteinExistence type="predicted"/>
<evidence type="ECO:0000256" key="2">
    <source>
        <dbReference type="ARBA" id="ARBA00022723"/>
    </source>
</evidence>
<keyword evidence="2" id="KW-0479">Metal-binding</keyword>
<dbReference type="PANTHER" id="PTHR15493">
    <property type="entry name" value="F-BOX ONLY PROTEIN 5 AND 43"/>
    <property type="match status" value="1"/>
</dbReference>
<evidence type="ECO:0000256" key="4">
    <source>
        <dbReference type="ARBA" id="ARBA00022786"/>
    </source>
</evidence>
<dbReference type="CDD" id="cd20365">
    <property type="entry name" value="BRcat_RBR_FBXO43"/>
    <property type="match status" value="1"/>
</dbReference>
<organism evidence="9 10">
    <name type="scientific">Umbra pygmaea</name>
    <name type="common">Eastern mudminnow</name>
    <dbReference type="NCBI Taxonomy" id="75934"/>
    <lineage>
        <taxon>Eukaryota</taxon>
        <taxon>Metazoa</taxon>
        <taxon>Chordata</taxon>
        <taxon>Craniata</taxon>
        <taxon>Vertebrata</taxon>
        <taxon>Euteleostomi</taxon>
        <taxon>Actinopterygii</taxon>
        <taxon>Neopterygii</taxon>
        <taxon>Teleostei</taxon>
        <taxon>Protacanthopterygii</taxon>
        <taxon>Esociformes</taxon>
        <taxon>Umbridae</taxon>
        <taxon>Umbra</taxon>
    </lineage>
</organism>
<keyword evidence="5" id="KW-0862">Zinc</keyword>
<evidence type="ECO:0000256" key="7">
    <source>
        <dbReference type="SAM" id="MobiDB-lite"/>
    </source>
</evidence>
<dbReference type="GO" id="GO:0008270">
    <property type="term" value="F:zinc ion binding"/>
    <property type="evidence" value="ECO:0007669"/>
    <property type="project" value="UniProtKB-KW"/>
</dbReference>
<reference evidence="9 10" key="1">
    <citation type="submission" date="2024-06" db="EMBL/GenBank/DDBJ databases">
        <authorList>
            <person name="Pan Q."/>
            <person name="Wen M."/>
            <person name="Jouanno E."/>
            <person name="Zahm M."/>
            <person name="Klopp C."/>
            <person name="Cabau C."/>
            <person name="Louis A."/>
            <person name="Berthelot C."/>
            <person name="Parey E."/>
            <person name="Roest Crollius H."/>
            <person name="Montfort J."/>
            <person name="Robinson-Rechavi M."/>
            <person name="Bouchez O."/>
            <person name="Lampietro C."/>
            <person name="Lopez Roques C."/>
            <person name="Donnadieu C."/>
            <person name="Postlethwait J."/>
            <person name="Bobe J."/>
            <person name="Verreycken H."/>
            <person name="Guiguen Y."/>
        </authorList>
    </citation>
    <scope>NUCLEOTIDE SEQUENCE [LARGE SCALE GENOMIC DNA]</scope>
    <source>
        <strain evidence="9">Up_M1</strain>
        <tissue evidence="9">Testis</tissue>
    </source>
</reference>
<keyword evidence="3 6" id="KW-0863">Zinc-finger</keyword>
<dbReference type="Gene3D" id="1.20.1280.50">
    <property type="match status" value="1"/>
</dbReference>
<evidence type="ECO:0000313" key="9">
    <source>
        <dbReference type="EMBL" id="KAL0963318.1"/>
    </source>
</evidence>
<sequence length="675" mass="74804">MESGFRADAQFKRCKDLRHSSCHDSGYLDSGYSPKLESGGKYESSKSFSSEGFYGTPKENISQKHEALLSPRKNRGKDLIVGQQRDILREQPLQNSWCETPKVTKREIYLRRRLLMSKSATEGKTLDNTKSTSKSTESLLNVRSENCSNVGLGSPDDFSVGALATSTLKPEDMLLSGRKRRFLFSHVKTSTLEDVKCNMDNPPFLEDKVSVASLDENLDESIISSDHLAPDMLGTPSYSRVMHPAKDNFETPVNNNRVAANLSDSLNVLSSPSSTPTKHHQDISVSEDSGFSSLAMDKSQDSLVDHDGSFQELLLSSVGSWGKDTPIRLAEMKRRSRLERQRRLSTLREGGSQSDEGDRAVKAQAARGVPPTKRNLESKRQELCVFSPKDEIFLEVTPMRTALDKLGDLSLTPALQMVHALSRRTSRMLPEQSSLEELLRVAEEAACRTSMPLAGLIGRKMGAGKMDILTELKKRNLRHVLSSVLNHLSPEDIYRAGLVSDSWKEIIAQNKISSRRRRHYLKDLKVKQELGSAVHVPDAETRLALLSRSALRSVQAQSRTPGGSSITHTPQSATGTLTPIQPHSTSKQDTFLQVAKTLFSDECLKPCPRCQQPARCHSVKGEGICSRTDCAFRFCTGCLCAFHGSRECASLSGKRRSKKDVLPGSAQSKRNVRRL</sequence>
<dbReference type="InterPro" id="IPR047147">
    <property type="entry name" value="FBX5_43"/>
</dbReference>
<dbReference type="Proteomes" id="UP001557470">
    <property type="component" value="Unassembled WGS sequence"/>
</dbReference>
<dbReference type="InterPro" id="IPR001810">
    <property type="entry name" value="F-box_dom"/>
</dbReference>
<evidence type="ECO:0000256" key="1">
    <source>
        <dbReference type="ARBA" id="ARBA00004906"/>
    </source>
</evidence>
<comment type="pathway">
    <text evidence="1">Protein modification; protein ubiquitination.</text>
</comment>
<feature type="region of interest" description="Disordered" evidence="7">
    <location>
        <begin position="332"/>
        <end position="374"/>
    </location>
</feature>
<evidence type="ECO:0000256" key="6">
    <source>
        <dbReference type="PROSITE-ProRule" id="PRU01220"/>
    </source>
</evidence>
<evidence type="ECO:0000313" key="10">
    <source>
        <dbReference type="Proteomes" id="UP001557470"/>
    </source>
</evidence>
<keyword evidence="4" id="KW-0833">Ubl conjugation pathway</keyword>
<dbReference type="PROSITE" id="PS51872">
    <property type="entry name" value="ZF_ZBR"/>
    <property type="match status" value="1"/>
</dbReference>
<gene>
    <name evidence="9" type="ORF">UPYG_G00304600</name>
</gene>
<name>A0ABD0W301_UMBPY</name>
<dbReference type="Pfam" id="PF00646">
    <property type="entry name" value="F-box"/>
    <property type="match status" value="1"/>
</dbReference>
<dbReference type="AlphaFoldDB" id="A0ABD0W301"/>
<dbReference type="InterPro" id="IPR044064">
    <property type="entry name" value="ZF_ZBR"/>
</dbReference>
<feature type="region of interest" description="Disordered" evidence="7">
    <location>
        <begin position="266"/>
        <end position="286"/>
    </location>
</feature>
<dbReference type="EMBL" id="JAGEUA010000010">
    <property type="protein sequence ID" value="KAL0963318.1"/>
    <property type="molecule type" value="Genomic_DNA"/>
</dbReference>
<dbReference type="SUPFAM" id="SSF81383">
    <property type="entry name" value="F-box domain"/>
    <property type="match status" value="1"/>
</dbReference>
<evidence type="ECO:0000256" key="3">
    <source>
        <dbReference type="ARBA" id="ARBA00022771"/>
    </source>
</evidence>
<dbReference type="Gene3D" id="2.20.25.20">
    <property type="match status" value="1"/>
</dbReference>
<evidence type="ECO:0000256" key="5">
    <source>
        <dbReference type="ARBA" id="ARBA00022833"/>
    </source>
</evidence>
<feature type="region of interest" description="Disordered" evidence="7">
    <location>
        <begin position="32"/>
        <end position="63"/>
    </location>
</feature>
<comment type="caution">
    <text evidence="9">The sequence shown here is derived from an EMBL/GenBank/DDBJ whole genome shotgun (WGS) entry which is preliminary data.</text>
</comment>
<keyword evidence="10" id="KW-1185">Reference proteome</keyword>
<dbReference type="GO" id="GO:0010948">
    <property type="term" value="P:negative regulation of cell cycle process"/>
    <property type="evidence" value="ECO:0007669"/>
    <property type="project" value="UniProtKB-ARBA"/>
</dbReference>
<feature type="domain" description="ZBR-type" evidence="8">
    <location>
        <begin position="603"/>
        <end position="651"/>
    </location>
</feature>